<accession>A0AA88V3C4</accession>
<dbReference type="AlphaFoldDB" id="A0AA88V3C4"/>
<evidence type="ECO:0000313" key="2">
    <source>
        <dbReference type="Proteomes" id="UP001188597"/>
    </source>
</evidence>
<sequence>MNGRGQRLWDRFSDYVKEIIAPCLTSRFQLPNVADFASAEDEYSSGLKNLQCMQLVLGQVSSMLVEV</sequence>
<organism evidence="1 2">
    <name type="scientific">Escallonia herrerae</name>
    <dbReference type="NCBI Taxonomy" id="1293975"/>
    <lineage>
        <taxon>Eukaryota</taxon>
        <taxon>Viridiplantae</taxon>
        <taxon>Streptophyta</taxon>
        <taxon>Embryophyta</taxon>
        <taxon>Tracheophyta</taxon>
        <taxon>Spermatophyta</taxon>
        <taxon>Magnoliopsida</taxon>
        <taxon>eudicotyledons</taxon>
        <taxon>Gunneridae</taxon>
        <taxon>Pentapetalae</taxon>
        <taxon>asterids</taxon>
        <taxon>campanulids</taxon>
        <taxon>Escalloniales</taxon>
        <taxon>Escalloniaceae</taxon>
        <taxon>Escallonia</taxon>
    </lineage>
</organism>
<comment type="caution">
    <text evidence="1">The sequence shown here is derived from an EMBL/GenBank/DDBJ whole genome shotgun (WGS) entry which is preliminary data.</text>
</comment>
<dbReference type="EMBL" id="JAVXUP010002905">
    <property type="protein sequence ID" value="KAK3000876.1"/>
    <property type="molecule type" value="Genomic_DNA"/>
</dbReference>
<proteinExistence type="predicted"/>
<evidence type="ECO:0000313" key="1">
    <source>
        <dbReference type="EMBL" id="KAK3000876.1"/>
    </source>
</evidence>
<keyword evidence="2" id="KW-1185">Reference proteome</keyword>
<reference evidence="1" key="1">
    <citation type="submission" date="2022-12" db="EMBL/GenBank/DDBJ databases">
        <title>Draft genome assemblies for two species of Escallonia (Escalloniales).</title>
        <authorList>
            <person name="Chanderbali A."/>
            <person name="Dervinis C."/>
            <person name="Anghel I."/>
            <person name="Soltis D."/>
            <person name="Soltis P."/>
            <person name="Zapata F."/>
        </authorList>
    </citation>
    <scope>NUCLEOTIDE SEQUENCE</scope>
    <source>
        <strain evidence="1">UCBG64.0493</strain>
        <tissue evidence="1">Leaf</tissue>
    </source>
</reference>
<gene>
    <name evidence="1" type="ORF">RJ639_021106</name>
</gene>
<protein>
    <submittedName>
        <fullName evidence="1">Uncharacterized protein</fullName>
    </submittedName>
</protein>
<name>A0AA88V3C4_9ASTE</name>
<dbReference type="Proteomes" id="UP001188597">
    <property type="component" value="Unassembled WGS sequence"/>
</dbReference>